<dbReference type="AlphaFoldDB" id="A0A4Q2L5V5"/>
<protein>
    <recommendedName>
        <fullName evidence="3">Antibiotic biosynthesis monooxygenase</fullName>
    </recommendedName>
</protein>
<dbReference type="OrthoDB" id="3697691at2"/>
<sequence>MSAPIVFISHFRVKDLAAYERMAPEAVRRLQAEKPQTAAFLHYLDREESRLTIIHLFADADALDRHLEGAETRGEQAGQVMEREAWEIYGPASDQAQTTMRRQAESAGVPLTAHAEYIAGFVRLA</sequence>
<evidence type="ECO:0008006" key="3">
    <source>
        <dbReference type="Google" id="ProtNLM"/>
    </source>
</evidence>
<proteinExistence type="predicted"/>
<accession>A0A4Q2L5V5</accession>
<comment type="caution">
    <text evidence="1">The sequence shown here is derived from an EMBL/GenBank/DDBJ whole genome shotgun (WGS) entry which is preliminary data.</text>
</comment>
<dbReference type="EMBL" id="SDPN01000009">
    <property type="protein sequence ID" value="RXZ71843.1"/>
    <property type="molecule type" value="Genomic_DNA"/>
</dbReference>
<keyword evidence="2" id="KW-1185">Reference proteome</keyword>
<gene>
    <name evidence="1" type="ORF">ESP51_06840</name>
</gene>
<evidence type="ECO:0000313" key="1">
    <source>
        <dbReference type="EMBL" id="RXZ71843.1"/>
    </source>
</evidence>
<name>A0A4Q2L5V5_9MICO</name>
<evidence type="ECO:0000313" key="2">
    <source>
        <dbReference type="Proteomes" id="UP000293865"/>
    </source>
</evidence>
<organism evidence="1 2">
    <name type="scientific">Agromyces albus</name>
    <dbReference type="NCBI Taxonomy" id="205332"/>
    <lineage>
        <taxon>Bacteria</taxon>
        <taxon>Bacillati</taxon>
        <taxon>Actinomycetota</taxon>
        <taxon>Actinomycetes</taxon>
        <taxon>Micrococcales</taxon>
        <taxon>Microbacteriaceae</taxon>
        <taxon>Agromyces</taxon>
    </lineage>
</organism>
<reference evidence="1 2" key="1">
    <citation type="submission" date="2019-01" db="EMBL/GenBank/DDBJ databases">
        <title>Agromyces.</title>
        <authorList>
            <person name="Li J."/>
        </authorList>
    </citation>
    <scope>NUCLEOTIDE SEQUENCE [LARGE SCALE GENOMIC DNA]</scope>
    <source>
        <strain evidence="1 2">DSM 15934</strain>
    </source>
</reference>
<dbReference type="RefSeq" id="WP_129520150.1">
    <property type="nucleotide sequence ID" value="NZ_SDPN01000009.1"/>
</dbReference>
<dbReference type="Proteomes" id="UP000293865">
    <property type="component" value="Unassembled WGS sequence"/>
</dbReference>